<keyword evidence="3" id="KW-0433">Leucine-rich repeat</keyword>
<feature type="region of interest" description="Disordered" evidence="12">
    <location>
        <begin position="669"/>
        <end position="692"/>
    </location>
</feature>
<feature type="compositionally biased region" description="Basic and acidic residues" evidence="12">
    <location>
        <begin position="679"/>
        <end position="692"/>
    </location>
</feature>
<evidence type="ECO:0000256" key="1">
    <source>
        <dbReference type="ARBA" id="ARBA00012513"/>
    </source>
</evidence>
<dbReference type="CDD" id="cd00180">
    <property type="entry name" value="PKc"/>
    <property type="match status" value="1"/>
</dbReference>
<evidence type="ECO:0000259" key="13">
    <source>
        <dbReference type="PROSITE" id="PS50011"/>
    </source>
</evidence>
<dbReference type="Proteomes" id="UP001515480">
    <property type="component" value="Unassembled WGS sequence"/>
</dbReference>
<evidence type="ECO:0000256" key="4">
    <source>
        <dbReference type="ARBA" id="ARBA00022679"/>
    </source>
</evidence>
<gene>
    <name evidence="14" type="ORF">AB1Y20_005654</name>
</gene>
<dbReference type="SMART" id="SM00369">
    <property type="entry name" value="LRR_TYP"/>
    <property type="match status" value="4"/>
</dbReference>
<feature type="domain" description="Protein kinase" evidence="13">
    <location>
        <begin position="319"/>
        <end position="592"/>
    </location>
</feature>
<evidence type="ECO:0000256" key="2">
    <source>
        <dbReference type="ARBA" id="ARBA00022527"/>
    </source>
</evidence>
<sequence>MFNALLSTRVLRVPGKLRYGISSCFHSASKESQSSGRLHQVDRALAYTERTSGTLQELLSVADVLLKVGEAVPIFGPACKVARDILAEVSASADKVDDVLEAGRRVVDTLKVLNILKENLTRLGGAERAELESVMRGLESLLQDMKEVLLSFRSRGWFKRVIQLGKHAKTLKRLDGLIRDKMELAMSLYRFAQDAAASATQNQLLQLLQERSYALEEAVAEKVDERVRGGRMTEEAAIADLENDADALSDVARTARISEQALLDEFRAFGAEVCKQYEHVQESLMKINAAVEALRQRPANGLDLYEYVRKPNAKPRATDKKAATLGSGSFGTTYQMRKRHGVAQLLVAVKVINEDAFDSEDADEKDVLISAEKLEREAVQLSLMRHPSIVQYIEAFWHESDDEGRQFVIVTELLTGGSFTSRTIRRPLPTEEMLATWLGQIASGLAYLHEERMLHRDLKPDNVLFDSRDRAKIIDLGLACTVDSKSRGKTRSGGSSGTNLYMSPEKCLGAGHDSKEDDIWALGCLLAAGLVGDPLLGASGKYNFALHRPNVEKLIGDSCRESKRLGSFVRAMLEQDPRRRPTAHQVVQQLLVQEPGGGIKGETDEVARLKEQLAQATAAKEAAEKAAAERFAAAEKAAAEKAAATERAAAEKAAAEKAAAEKAAAEKASAEKAAATERAAAEEAAAEKAAAEKASAEKEAAAQKAATVQKAAAVQKADAQPSAAAFENVCRKVGIRDVQSVRQEAVLNWSNKQLNADDCKVIAYLIASGALANLTKLYLCGNQIGDAGIKIFSETVASGALANLTDLWLTNNKIGDEGIKTFSTALTSGALANLTGLALNTNQIGNEGIKTFSSALASGALANLTVLGLAGNKISDAGIKVLSETAASGALANLTILDLGNNQIGDEGMKTFSTALASGALAKLTELYVDGKHMKNRCLVAACKPRGININ</sequence>
<dbReference type="PROSITE" id="PS00107">
    <property type="entry name" value="PROTEIN_KINASE_ATP"/>
    <property type="match status" value="1"/>
</dbReference>
<accession>A0AB34J4S6</accession>
<evidence type="ECO:0000313" key="14">
    <source>
        <dbReference type="EMBL" id="KAL1512397.1"/>
    </source>
</evidence>
<dbReference type="Gene3D" id="1.10.510.10">
    <property type="entry name" value="Transferase(Phosphotransferase) domain 1"/>
    <property type="match status" value="1"/>
</dbReference>
<keyword evidence="8 11" id="KW-0067">ATP-binding</keyword>
<keyword evidence="4" id="KW-0808">Transferase</keyword>
<evidence type="ECO:0000313" key="15">
    <source>
        <dbReference type="Proteomes" id="UP001515480"/>
    </source>
</evidence>
<evidence type="ECO:0000256" key="3">
    <source>
        <dbReference type="ARBA" id="ARBA00022614"/>
    </source>
</evidence>
<dbReference type="InterPro" id="IPR051131">
    <property type="entry name" value="NEK_Ser/Thr_kinase_NIMA"/>
</dbReference>
<feature type="binding site" evidence="11">
    <location>
        <position position="350"/>
    </location>
    <ligand>
        <name>ATP</name>
        <dbReference type="ChEBI" id="CHEBI:30616"/>
    </ligand>
</feature>
<dbReference type="InterPro" id="IPR011009">
    <property type="entry name" value="Kinase-like_dom_sf"/>
</dbReference>
<comment type="catalytic activity">
    <reaction evidence="9">
        <text>L-threonyl-[protein] + ATP = O-phospho-L-threonyl-[protein] + ADP + H(+)</text>
        <dbReference type="Rhea" id="RHEA:46608"/>
        <dbReference type="Rhea" id="RHEA-COMP:11060"/>
        <dbReference type="Rhea" id="RHEA-COMP:11605"/>
        <dbReference type="ChEBI" id="CHEBI:15378"/>
        <dbReference type="ChEBI" id="CHEBI:30013"/>
        <dbReference type="ChEBI" id="CHEBI:30616"/>
        <dbReference type="ChEBI" id="CHEBI:61977"/>
        <dbReference type="ChEBI" id="CHEBI:456216"/>
        <dbReference type="EC" id="2.7.11.1"/>
    </reaction>
</comment>
<dbReference type="InterPro" id="IPR017441">
    <property type="entry name" value="Protein_kinase_ATP_BS"/>
</dbReference>
<dbReference type="GO" id="GO:0005524">
    <property type="term" value="F:ATP binding"/>
    <property type="evidence" value="ECO:0007669"/>
    <property type="project" value="UniProtKB-UniRule"/>
</dbReference>
<proteinExistence type="predicted"/>
<keyword evidence="7" id="KW-0418">Kinase</keyword>
<dbReference type="EC" id="2.7.11.1" evidence="1"/>
<evidence type="ECO:0000256" key="11">
    <source>
        <dbReference type="PROSITE-ProRule" id="PRU10141"/>
    </source>
</evidence>
<dbReference type="GO" id="GO:0004674">
    <property type="term" value="F:protein serine/threonine kinase activity"/>
    <property type="evidence" value="ECO:0007669"/>
    <property type="project" value="UniProtKB-KW"/>
</dbReference>
<protein>
    <recommendedName>
        <fullName evidence="1">non-specific serine/threonine protein kinase</fullName>
        <ecNumber evidence="1">2.7.11.1</ecNumber>
    </recommendedName>
</protein>
<dbReference type="SUPFAM" id="SSF56112">
    <property type="entry name" value="Protein kinase-like (PK-like)"/>
    <property type="match status" value="1"/>
</dbReference>
<dbReference type="Gene3D" id="3.80.10.10">
    <property type="entry name" value="Ribonuclease Inhibitor"/>
    <property type="match status" value="1"/>
</dbReference>
<dbReference type="SUPFAM" id="SSF52047">
    <property type="entry name" value="RNI-like"/>
    <property type="match status" value="1"/>
</dbReference>
<keyword evidence="2" id="KW-0723">Serine/threonine-protein kinase</keyword>
<keyword evidence="15" id="KW-1185">Reference proteome</keyword>
<dbReference type="InterPro" id="IPR003591">
    <property type="entry name" value="Leu-rich_rpt_typical-subtyp"/>
</dbReference>
<evidence type="ECO:0000256" key="6">
    <source>
        <dbReference type="ARBA" id="ARBA00022741"/>
    </source>
</evidence>
<comment type="caution">
    <text evidence="14">The sequence shown here is derived from an EMBL/GenBank/DDBJ whole genome shotgun (WGS) entry which is preliminary data.</text>
</comment>
<dbReference type="Pfam" id="PF13516">
    <property type="entry name" value="LRR_6"/>
    <property type="match status" value="4"/>
</dbReference>
<comment type="catalytic activity">
    <reaction evidence="10">
        <text>L-seryl-[protein] + ATP = O-phospho-L-seryl-[protein] + ADP + H(+)</text>
        <dbReference type="Rhea" id="RHEA:17989"/>
        <dbReference type="Rhea" id="RHEA-COMP:9863"/>
        <dbReference type="Rhea" id="RHEA-COMP:11604"/>
        <dbReference type="ChEBI" id="CHEBI:15378"/>
        <dbReference type="ChEBI" id="CHEBI:29999"/>
        <dbReference type="ChEBI" id="CHEBI:30616"/>
        <dbReference type="ChEBI" id="CHEBI:83421"/>
        <dbReference type="ChEBI" id="CHEBI:456216"/>
        <dbReference type="EC" id="2.7.11.1"/>
    </reaction>
</comment>
<evidence type="ECO:0000256" key="5">
    <source>
        <dbReference type="ARBA" id="ARBA00022737"/>
    </source>
</evidence>
<evidence type="ECO:0000256" key="8">
    <source>
        <dbReference type="ARBA" id="ARBA00022840"/>
    </source>
</evidence>
<dbReference type="PANTHER" id="PTHR44899">
    <property type="entry name" value="CAMK FAMILY PROTEIN KINASE"/>
    <property type="match status" value="1"/>
</dbReference>
<name>A0AB34J4S6_PRYPA</name>
<dbReference type="InterPro" id="IPR032675">
    <property type="entry name" value="LRR_dom_sf"/>
</dbReference>
<organism evidence="14 15">
    <name type="scientific">Prymnesium parvum</name>
    <name type="common">Toxic golden alga</name>
    <dbReference type="NCBI Taxonomy" id="97485"/>
    <lineage>
        <taxon>Eukaryota</taxon>
        <taxon>Haptista</taxon>
        <taxon>Haptophyta</taxon>
        <taxon>Prymnesiophyceae</taxon>
        <taxon>Prymnesiales</taxon>
        <taxon>Prymnesiaceae</taxon>
        <taxon>Prymnesium</taxon>
    </lineage>
</organism>
<dbReference type="EMBL" id="JBGBPQ010000013">
    <property type="protein sequence ID" value="KAL1512397.1"/>
    <property type="molecule type" value="Genomic_DNA"/>
</dbReference>
<dbReference type="InterPro" id="IPR001611">
    <property type="entry name" value="Leu-rich_rpt"/>
</dbReference>
<dbReference type="InterPro" id="IPR000719">
    <property type="entry name" value="Prot_kinase_dom"/>
</dbReference>
<keyword evidence="6 11" id="KW-0547">Nucleotide-binding</keyword>
<keyword evidence="5" id="KW-0677">Repeat</keyword>
<dbReference type="SMART" id="SM00220">
    <property type="entry name" value="S_TKc"/>
    <property type="match status" value="1"/>
</dbReference>
<dbReference type="InterPro" id="IPR008271">
    <property type="entry name" value="Ser/Thr_kinase_AS"/>
</dbReference>
<evidence type="ECO:0000256" key="9">
    <source>
        <dbReference type="ARBA" id="ARBA00047899"/>
    </source>
</evidence>
<evidence type="ECO:0000256" key="12">
    <source>
        <dbReference type="SAM" id="MobiDB-lite"/>
    </source>
</evidence>
<dbReference type="PROSITE" id="PS00108">
    <property type="entry name" value="PROTEIN_KINASE_ST"/>
    <property type="match status" value="1"/>
</dbReference>
<dbReference type="AlphaFoldDB" id="A0AB34J4S6"/>
<evidence type="ECO:0000256" key="7">
    <source>
        <dbReference type="ARBA" id="ARBA00022777"/>
    </source>
</evidence>
<dbReference type="PANTHER" id="PTHR44899:SF3">
    <property type="entry name" value="SERINE_THREONINE-PROTEIN KINASE NEK1"/>
    <property type="match status" value="1"/>
</dbReference>
<reference evidence="14 15" key="1">
    <citation type="journal article" date="2024" name="Science">
        <title>Giant polyketide synthase enzymes in the biosynthesis of giant marine polyether toxins.</title>
        <authorList>
            <person name="Fallon T.R."/>
            <person name="Shende V.V."/>
            <person name="Wierzbicki I.H."/>
            <person name="Pendleton A.L."/>
            <person name="Watervoot N.F."/>
            <person name="Auber R.P."/>
            <person name="Gonzalez D.J."/>
            <person name="Wisecaver J.H."/>
            <person name="Moore B.S."/>
        </authorList>
    </citation>
    <scope>NUCLEOTIDE SEQUENCE [LARGE SCALE GENOMIC DNA]</scope>
    <source>
        <strain evidence="14 15">12B1</strain>
    </source>
</reference>
<dbReference type="PROSITE" id="PS50011">
    <property type="entry name" value="PROTEIN_KINASE_DOM"/>
    <property type="match status" value="1"/>
</dbReference>
<dbReference type="Pfam" id="PF00069">
    <property type="entry name" value="Pkinase"/>
    <property type="match status" value="1"/>
</dbReference>
<dbReference type="SMART" id="SM00368">
    <property type="entry name" value="LRR_RI"/>
    <property type="match status" value="5"/>
</dbReference>
<evidence type="ECO:0000256" key="10">
    <source>
        <dbReference type="ARBA" id="ARBA00048679"/>
    </source>
</evidence>